<dbReference type="GO" id="GO:0031295">
    <property type="term" value="P:T cell costimulation"/>
    <property type="evidence" value="ECO:0007669"/>
    <property type="project" value="TreeGrafter"/>
</dbReference>
<dbReference type="GO" id="GO:0007166">
    <property type="term" value="P:cell surface receptor signaling pathway"/>
    <property type="evidence" value="ECO:0007669"/>
    <property type="project" value="TreeGrafter"/>
</dbReference>
<evidence type="ECO:0000313" key="14">
    <source>
        <dbReference type="EMBL" id="KAK2850120.1"/>
    </source>
</evidence>
<sequence>MRTEAERCLKMSRFAILVWLLAVSCMDSRATEPNQILNVSVGQSVTLPCPCSEDTNKLVWQIGEEIVVNHCCTDDHPLHESYVYRTQLFLFNTKGNCSLLLRNVSLTDEKRFTCYVFEGKDNFQHRYEVELKVKDAVLTTNYAVPQNYLPTSKPHTGFKVGVPLLLILVILTILIVALLIRRQRRPRMVVIQDPQAKLLDHTPV</sequence>
<evidence type="ECO:0000313" key="15">
    <source>
        <dbReference type="Proteomes" id="UP001187315"/>
    </source>
</evidence>
<keyword evidence="3 11" id="KW-0812">Transmembrane</keyword>
<evidence type="ECO:0000256" key="10">
    <source>
        <dbReference type="ARBA" id="ARBA00023319"/>
    </source>
</evidence>
<keyword evidence="8" id="KW-0675">Receptor</keyword>
<evidence type="ECO:0000256" key="3">
    <source>
        <dbReference type="ARBA" id="ARBA00022692"/>
    </source>
</evidence>
<dbReference type="AlphaFoldDB" id="A0AA88N2H4"/>
<evidence type="ECO:0000256" key="12">
    <source>
        <dbReference type="SAM" id="SignalP"/>
    </source>
</evidence>
<comment type="caution">
    <text evidence="14">The sequence shown here is derived from an EMBL/GenBank/DDBJ whole genome shotgun (WGS) entry which is preliminary data.</text>
</comment>
<keyword evidence="9" id="KW-0325">Glycoprotein</keyword>
<evidence type="ECO:0000256" key="7">
    <source>
        <dbReference type="ARBA" id="ARBA00023157"/>
    </source>
</evidence>
<dbReference type="InterPro" id="IPR013783">
    <property type="entry name" value="Ig-like_fold"/>
</dbReference>
<dbReference type="PANTHER" id="PTHR25466">
    <property type="entry name" value="T-LYMPHOCYTE ACTIVATION ANTIGEN"/>
    <property type="match status" value="1"/>
</dbReference>
<keyword evidence="5 11" id="KW-1133">Transmembrane helix</keyword>
<feature type="chain" id="PRO_5041712513" description="Ig-like domain-containing protein" evidence="12">
    <location>
        <begin position="31"/>
        <end position="204"/>
    </location>
</feature>
<dbReference type="GO" id="GO:0071222">
    <property type="term" value="P:cellular response to lipopolysaccharide"/>
    <property type="evidence" value="ECO:0007669"/>
    <property type="project" value="TreeGrafter"/>
</dbReference>
<dbReference type="GO" id="GO:0042130">
    <property type="term" value="P:negative regulation of T cell proliferation"/>
    <property type="evidence" value="ECO:0007669"/>
    <property type="project" value="TreeGrafter"/>
</dbReference>
<evidence type="ECO:0000256" key="11">
    <source>
        <dbReference type="SAM" id="Phobius"/>
    </source>
</evidence>
<evidence type="ECO:0000259" key="13">
    <source>
        <dbReference type="PROSITE" id="PS50835"/>
    </source>
</evidence>
<dbReference type="InterPro" id="IPR036179">
    <property type="entry name" value="Ig-like_dom_sf"/>
</dbReference>
<dbReference type="InterPro" id="IPR003599">
    <property type="entry name" value="Ig_sub"/>
</dbReference>
<dbReference type="Proteomes" id="UP001187315">
    <property type="component" value="Unassembled WGS sequence"/>
</dbReference>
<dbReference type="GO" id="GO:0006955">
    <property type="term" value="P:immune response"/>
    <property type="evidence" value="ECO:0007669"/>
    <property type="project" value="TreeGrafter"/>
</dbReference>
<dbReference type="PROSITE" id="PS50835">
    <property type="entry name" value="IG_LIKE"/>
    <property type="match status" value="1"/>
</dbReference>
<dbReference type="Gene3D" id="2.60.40.10">
    <property type="entry name" value="Immunoglobulins"/>
    <property type="match status" value="1"/>
</dbReference>
<dbReference type="InterPro" id="IPR007110">
    <property type="entry name" value="Ig-like_dom"/>
</dbReference>
<dbReference type="SMART" id="SM00409">
    <property type="entry name" value="IG"/>
    <property type="match status" value="1"/>
</dbReference>
<keyword evidence="4 12" id="KW-0732">Signal</keyword>
<gene>
    <name evidence="14" type="ORF">Q7C36_008903</name>
</gene>
<evidence type="ECO:0000256" key="4">
    <source>
        <dbReference type="ARBA" id="ARBA00022729"/>
    </source>
</evidence>
<keyword evidence="2" id="KW-1003">Cell membrane</keyword>
<name>A0AA88N2H4_TACVA</name>
<dbReference type="GO" id="GO:0042102">
    <property type="term" value="P:positive regulation of T cell proliferation"/>
    <property type="evidence" value="ECO:0007669"/>
    <property type="project" value="TreeGrafter"/>
</dbReference>
<dbReference type="EMBL" id="JAVHJS010000008">
    <property type="protein sequence ID" value="KAK2850120.1"/>
    <property type="molecule type" value="Genomic_DNA"/>
</dbReference>
<evidence type="ECO:0000256" key="9">
    <source>
        <dbReference type="ARBA" id="ARBA00023180"/>
    </source>
</evidence>
<evidence type="ECO:0000256" key="6">
    <source>
        <dbReference type="ARBA" id="ARBA00023136"/>
    </source>
</evidence>
<dbReference type="InterPro" id="IPR013106">
    <property type="entry name" value="Ig_V-set"/>
</dbReference>
<keyword evidence="6 11" id="KW-0472">Membrane</keyword>
<dbReference type="PANTHER" id="PTHR25466:SF14">
    <property type="entry name" value="BUTYROPHILIN SUBFAMILY 2 MEMBER A2-LIKE-RELATED"/>
    <property type="match status" value="1"/>
</dbReference>
<protein>
    <recommendedName>
        <fullName evidence="13">Ig-like domain-containing protein</fullName>
    </recommendedName>
</protein>
<dbReference type="PROSITE" id="PS51257">
    <property type="entry name" value="PROKAR_LIPOPROTEIN"/>
    <property type="match status" value="1"/>
</dbReference>
<dbReference type="GO" id="GO:0009897">
    <property type="term" value="C:external side of plasma membrane"/>
    <property type="evidence" value="ECO:0007669"/>
    <property type="project" value="TreeGrafter"/>
</dbReference>
<evidence type="ECO:0000256" key="5">
    <source>
        <dbReference type="ARBA" id="ARBA00022989"/>
    </source>
</evidence>
<dbReference type="Pfam" id="PF07686">
    <property type="entry name" value="V-set"/>
    <property type="match status" value="1"/>
</dbReference>
<keyword evidence="7" id="KW-1015">Disulfide bond</keyword>
<reference evidence="14" key="1">
    <citation type="submission" date="2023-08" db="EMBL/GenBank/DDBJ databases">
        <title>Pelteobagrus vachellii genome.</title>
        <authorList>
            <person name="Liu H."/>
        </authorList>
    </citation>
    <scope>NUCLEOTIDE SEQUENCE</scope>
    <source>
        <strain evidence="14">PRFRI_2022a</strain>
        <tissue evidence="14">Muscle</tissue>
    </source>
</reference>
<feature type="domain" description="Ig-like" evidence="13">
    <location>
        <begin position="42"/>
        <end position="130"/>
    </location>
</feature>
<proteinExistence type="predicted"/>
<accession>A0AA88N2H4</accession>
<keyword evidence="15" id="KW-1185">Reference proteome</keyword>
<evidence type="ECO:0000256" key="8">
    <source>
        <dbReference type="ARBA" id="ARBA00023170"/>
    </source>
</evidence>
<dbReference type="SUPFAM" id="SSF48726">
    <property type="entry name" value="Immunoglobulin"/>
    <property type="match status" value="1"/>
</dbReference>
<feature type="transmembrane region" description="Helical" evidence="11">
    <location>
        <begin position="160"/>
        <end position="180"/>
    </location>
</feature>
<dbReference type="InterPro" id="IPR051713">
    <property type="entry name" value="T-cell_Activation_Regulation"/>
</dbReference>
<organism evidence="14 15">
    <name type="scientific">Tachysurus vachellii</name>
    <name type="common">Darkbarbel catfish</name>
    <name type="synonym">Pelteobagrus vachellii</name>
    <dbReference type="NCBI Taxonomy" id="175792"/>
    <lineage>
        <taxon>Eukaryota</taxon>
        <taxon>Metazoa</taxon>
        <taxon>Chordata</taxon>
        <taxon>Craniata</taxon>
        <taxon>Vertebrata</taxon>
        <taxon>Euteleostomi</taxon>
        <taxon>Actinopterygii</taxon>
        <taxon>Neopterygii</taxon>
        <taxon>Teleostei</taxon>
        <taxon>Ostariophysi</taxon>
        <taxon>Siluriformes</taxon>
        <taxon>Bagridae</taxon>
        <taxon>Tachysurus</taxon>
    </lineage>
</organism>
<comment type="subcellular location">
    <subcellularLocation>
        <location evidence="1">Cell membrane</location>
        <topology evidence="1">Single-pass type I membrane protein</topology>
    </subcellularLocation>
</comment>
<evidence type="ECO:0000256" key="1">
    <source>
        <dbReference type="ARBA" id="ARBA00004251"/>
    </source>
</evidence>
<feature type="signal peptide" evidence="12">
    <location>
        <begin position="1"/>
        <end position="30"/>
    </location>
</feature>
<keyword evidence="10" id="KW-0393">Immunoglobulin domain</keyword>
<evidence type="ECO:0000256" key="2">
    <source>
        <dbReference type="ARBA" id="ARBA00022475"/>
    </source>
</evidence>